<reference evidence="1" key="1">
    <citation type="submission" date="2017-10" db="EMBL/GenBank/DDBJ databases">
        <title>Draft genome sequence of the planktic cyanobacteria Tychonema bourrellyi isolated from alpine lentic freshwater.</title>
        <authorList>
            <person name="Tett A."/>
            <person name="Armanini F."/>
            <person name="Asnicar F."/>
            <person name="Boscaini A."/>
            <person name="Pasolli E."/>
            <person name="Zolfo M."/>
            <person name="Donati C."/>
            <person name="Salmaso N."/>
            <person name="Segata N."/>
        </authorList>
    </citation>
    <scope>NUCLEOTIDE SEQUENCE</scope>
    <source>
        <strain evidence="1">FEM_GT703</strain>
    </source>
</reference>
<dbReference type="OrthoDB" id="427816at2"/>
<sequence length="157" mass="16407">MSVTPKDKGSAIARRGKAASKSEATVVSDANATGIQLYLPAGLPKRPVGPNDFTVSEIVSISGKRPIGTSTLHISETYGIVGNRPVEASELEVVATLGRRPIGASTMQVSEMFSMSGARPVAVSNLHIDEVYSTMGGNRPIASNDIDDSSTLMGFLD</sequence>
<dbReference type="EMBL" id="NXIB02000014">
    <property type="protein sequence ID" value="PHX56701.1"/>
    <property type="molecule type" value="Genomic_DNA"/>
</dbReference>
<proteinExistence type="predicted"/>
<gene>
    <name evidence="1" type="ORF">CP500_004210</name>
</gene>
<name>A0A2G4F4S3_9CYAN</name>
<organism evidence="1 2">
    <name type="scientific">Tychonema bourrellyi FEM_GT703</name>
    <dbReference type="NCBI Taxonomy" id="2040638"/>
    <lineage>
        <taxon>Bacteria</taxon>
        <taxon>Bacillati</taxon>
        <taxon>Cyanobacteriota</taxon>
        <taxon>Cyanophyceae</taxon>
        <taxon>Oscillatoriophycideae</taxon>
        <taxon>Oscillatoriales</taxon>
        <taxon>Microcoleaceae</taxon>
        <taxon>Tychonema</taxon>
    </lineage>
</organism>
<dbReference type="AlphaFoldDB" id="A0A2G4F4S3"/>
<protein>
    <submittedName>
        <fullName evidence="1">Uncharacterized protein</fullName>
    </submittedName>
</protein>
<accession>A0A2G4F4S3</accession>
<comment type="caution">
    <text evidence="1">The sequence shown here is derived from an EMBL/GenBank/DDBJ whole genome shotgun (WGS) entry which is preliminary data.</text>
</comment>
<dbReference type="Proteomes" id="UP000226442">
    <property type="component" value="Unassembled WGS sequence"/>
</dbReference>
<dbReference type="RefSeq" id="WP_096828578.1">
    <property type="nucleotide sequence ID" value="NZ_NXIB02000014.1"/>
</dbReference>
<evidence type="ECO:0000313" key="1">
    <source>
        <dbReference type="EMBL" id="PHX56701.1"/>
    </source>
</evidence>
<keyword evidence="2" id="KW-1185">Reference proteome</keyword>
<evidence type="ECO:0000313" key="2">
    <source>
        <dbReference type="Proteomes" id="UP000226442"/>
    </source>
</evidence>